<dbReference type="GO" id="GO:0032196">
    <property type="term" value="P:transposition"/>
    <property type="evidence" value="ECO:0007669"/>
    <property type="project" value="UniProtKB-KW"/>
</dbReference>
<evidence type="ECO:0000256" key="2">
    <source>
        <dbReference type="ARBA" id="ARBA00022578"/>
    </source>
</evidence>
<dbReference type="PATRIC" id="fig|1637645.4.peg.5953"/>
<evidence type="ECO:0000256" key="1">
    <source>
        <dbReference type="ARBA" id="ARBA00008761"/>
    </source>
</evidence>
<keyword evidence="2" id="KW-0815">Transposition</keyword>
<evidence type="ECO:0000259" key="6">
    <source>
        <dbReference type="Pfam" id="PF07282"/>
    </source>
</evidence>
<evidence type="ECO:0000256" key="3">
    <source>
        <dbReference type="ARBA" id="ARBA00023125"/>
    </source>
</evidence>
<evidence type="ECO:0000256" key="4">
    <source>
        <dbReference type="ARBA" id="ARBA00023172"/>
    </source>
</evidence>
<dbReference type="AlphaFoldDB" id="A0A0F5YH53"/>
<protein>
    <submittedName>
        <fullName evidence="7">Transposase</fullName>
    </submittedName>
</protein>
<gene>
    <name evidence="7" type="ORF">WN50_10015</name>
</gene>
<name>A0A0F5YH53_9CYAN</name>
<comment type="caution">
    <text evidence="7">The sequence shown here is derived from an EMBL/GenBank/DDBJ whole genome shotgun (WGS) entry which is preliminary data.</text>
</comment>
<dbReference type="NCBIfam" id="TIGR01766">
    <property type="entry name" value="IS200/IS605 family accessory protein TnpB-like domain"/>
    <property type="match status" value="1"/>
</dbReference>
<sequence length="420" mass="47458">MFGCQQILLNADSSIRGILEFLCGESNKLHNCGVYLSRQLYFKTGKIPSKFDLHRELKGNEHFQAMYSHVSQQCLTTVAESFKSYLGLLKGIKKGTVNQRPKLPNYRKPGLNLVTFPGADVKLKPKGLRFPLGRQVKAWFGLDAFYLPMPSNLEFKAIREYRILPRNGAFYLELVYKVESVQSDVDAANVLGIDPGLNNWITCVSNIGTSFAVDGLHLKSLNQWYNKRVSVLKEGQPQGFWSKQLSGITEKRNRQVRDAVNKAARIVLNHCIEHRIGTIVFGWNKEQRQEINLGSKTNQKFVQIPTARLKDRIAQLCEQYGIQFVETEESYTSKASFLDLDELPTFGAKPLWWKESGKRVKRGLYRSKDGFKINADCNGAANILRKVAAKLGFNLDGVSRGALIAPLKVRIWAVQESPSL</sequence>
<evidence type="ECO:0000313" key="7">
    <source>
        <dbReference type="EMBL" id="KKD38216.1"/>
    </source>
</evidence>
<accession>A0A0F5YH53</accession>
<feature type="domain" description="Cas12f1-like TNB" evidence="6">
    <location>
        <begin position="308"/>
        <end position="383"/>
    </location>
</feature>
<dbReference type="EMBL" id="LATL02000302">
    <property type="protein sequence ID" value="KKD38216.1"/>
    <property type="molecule type" value="Genomic_DNA"/>
</dbReference>
<reference evidence="7 8" key="1">
    <citation type="submission" date="2015-06" db="EMBL/GenBank/DDBJ databases">
        <title>Draft genome assembly of filamentous brackish cyanobacterium Limnoraphis robusta strain CS-951.</title>
        <authorList>
            <person name="Willis A."/>
            <person name="Parks M."/>
            <person name="Burford M.A."/>
        </authorList>
    </citation>
    <scope>NUCLEOTIDE SEQUENCE [LARGE SCALE GENOMIC DNA]</scope>
    <source>
        <strain evidence="7 8">CS-951</strain>
    </source>
</reference>
<dbReference type="GO" id="GO:0003677">
    <property type="term" value="F:DNA binding"/>
    <property type="evidence" value="ECO:0007669"/>
    <property type="project" value="UniProtKB-KW"/>
</dbReference>
<dbReference type="OrthoDB" id="443345at2"/>
<keyword evidence="3" id="KW-0238">DNA-binding</keyword>
<dbReference type="NCBIfam" id="NF040570">
    <property type="entry name" value="guided_TnpB"/>
    <property type="match status" value="1"/>
</dbReference>
<dbReference type="InterPro" id="IPR001959">
    <property type="entry name" value="Transposase"/>
</dbReference>
<dbReference type="Pfam" id="PF07282">
    <property type="entry name" value="Cas12f1-like_TNB"/>
    <property type="match status" value="1"/>
</dbReference>
<dbReference type="RefSeq" id="WP_046278397.1">
    <property type="nucleotide sequence ID" value="NZ_LATL02000302.1"/>
</dbReference>
<dbReference type="InterPro" id="IPR010095">
    <property type="entry name" value="Cas12f1-like_TNB"/>
</dbReference>
<proteinExistence type="inferred from homology"/>
<dbReference type="Proteomes" id="UP000033607">
    <property type="component" value="Unassembled WGS sequence"/>
</dbReference>
<dbReference type="Pfam" id="PF01385">
    <property type="entry name" value="OrfB_IS605"/>
    <property type="match status" value="1"/>
</dbReference>
<organism evidence="7 8">
    <name type="scientific">Limnoraphis robusta CS-951</name>
    <dbReference type="NCBI Taxonomy" id="1637645"/>
    <lineage>
        <taxon>Bacteria</taxon>
        <taxon>Bacillati</taxon>
        <taxon>Cyanobacteriota</taxon>
        <taxon>Cyanophyceae</taxon>
        <taxon>Oscillatoriophycideae</taxon>
        <taxon>Oscillatoriales</taxon>
        <taxon>Sirenicapillariaceae</taxon>
        <taxon>Limnoraphis</taxon>
    </lineage>
</organism>
<evidence type="ECO:0000313" key="8">
    <source>
        <dbReference type="Proteomes" id="UP000033607"/>
    </source>
</evidence>
<evidence type="ECO:0000259" key="5">
    <source>
        <dbReference type="Pfam" id="PF01385"/>
    </source>
</evidence>
<keyword evidence="4" id="KW-0233">DNA recombination</keyword>
<feature type="domain" description="Probable transposase IS891/IS1136/IS1341" evidence="5">
    <location>
        <begin position="174"/>
        <end position="283"/>
    </location>
</feature>
<dbReference type="GO" id="GO:0006310">
    <property type="term" value="P:DNA recombination"/>
    <property type="evidence" value="ECO:0007669"/>
    <property type="project" value="UniProtKB-KW"/>
</dbReference>
<comment type="similarity">
    <text evidence="1">In the C-terminal section; belongs to the transposase 35 family.</text>
</comment>